<organism evidence="2 3">
    <name type="scientific">Nephila pilipes</name>
    <name type="common">Giant wood spider</name>
    <name type="synonym">Nephila maculata</name>
    <dbReference type="NCBI Taxonomy" id="299642"/>
    <lineage>
        <taxon>Eukaryota</taxon>
        <taxon>Metazoa</taxon>
        <taxon>Ecdysozoa</taxon>
        <taxon>Arthropoda</taxon>
        <taxon>Chelicerata</taxon>
        <taxon>Arachnida</taxon>
        <taxon>Araneae</taxon>
        <taxon>Araneomorphae</taxon>
        <taxon>Entelegynae</taxon>
        <taxon>Araneoidea</taxon>
        <taxon>Nephilidae</taxon>
        <taxon>Nephila</taxon>
    </lineage>
</organism>
<evidence type="ECO:0000256" key="1">
    <source>
        <dbReference type="SAM" id="SignalP"/>
    </source>
</evidence>
<gene>
    <name evidence="2" type="ORF">NPIL_96721</name>
</gene>
<keyword evidence="1" id="KW-0732">Signal</keyword>
<feature type="chain" id="PRO_5036480822" description="Spider venom protein" evidence="1">
    <location>
        <begin position="24"/>
        <end position="119"/>
    </location>
</feature>
<comment type="caution">
    <text evidence="2">The sequence shown here is derived from an EMBL/GenBank/DDBJ whole genome shotgun (WGS) entry which is preliminary data.</text>
</comment>
<feature type="signal peptide" evidence="1">
    <location>
        <begin position="1"/>
        <end position="23"/>
    </location>
</feature>
<accession>A0A8X6IRZ8</accession>
<evidence type="ECO:0000313" key="3">
    <source>
        <dbReference type="Proteomes" id="UP000887013"/>
    </source>
</evidence>
<keyword evidence="3" id="KW-1185">Reference proteome</keyword>
<reference evidence="2" key="1">
    <citation type="submission" date="2020-08" db="EMBL/GenBank/DDBJ databases">
        <title>Multicomponent nature underlies the extraordinary mechanical properties of spider dragline silk.</title>
        <authorList>
            <person name="Kono N."/>
            <person name="Nakamura H."/>
            <person name="Mori M."/>
            <person name="Yoshida Y."/>
            <person name="Ohtoshi R."/>
            <person name="Malay A.D."/>
            <person name="Moran D.A.P."/>
            <person name="Tomita M."/>
            <person name="Numata K."/>
            <person name="Arakawa K."/>
        </authorList>
    </citation>
    <scope>NUCLEOTIDE SEQUENCE</scope>
</reference>
<dbReference type="OrthoDB" id="6426510at2759"/>
<dbReference type="Proteomes" id="UP000887013">
    <property type="component" value="Unassembled WGS sequence"/>
</dbReference>
<protein>
    <recommendedName>
        <fullName evidence="4">Spider venom protein</fullName>
    </recommendedName>
</protein>
<sequence length="119" mass="13048">MTSVYLPLCLLVVFALVSLPCNAQFGMFKRPQQISPLIPTDDEIEICETLAEENDLILMNTEKVRKKTCEVVCKFSDESTLVHNSPKDTPCCDLAGIGPTGICDGNGKCNMMGMKGMKE</sequence>
<proteinExistence type="predicted"/>
<dbReference type="EMBL" id="BMAW01046940">
    <property type="protein sequence ID" value="GFS58037.1"/>
    <property type="molecule type" value="Genomic_DNA"/>
</dbReference>
<evidence type="ECO:0008006" key="4">
    <source>
        <dbReference type="Google" id="ProtNLM"/>
    </source>
</evidence>
<dbReference type="AlphaFoldDB" id="A0A8X6IRZ8"/>
<evidence type="ECO:0000313" key="2">
    <source>
        <dbReference type="EMBL" id="GFS58037.1"/>
    </source>
</evidence>
<name>A0A8X6IRZ8_NEPPI</name>